<comment type="caution">
    <text evidence="1">The sequence shown here is derived from an EMBL/GenBank/DDBJ whole genome shotgun (WGS) entry which is preliminary data.</text>
</comment>
<dbReference type="AlphaFoldDB" id="A0A2W5NRR8"/>
<dbReference type="EMBL" id="QFPX01000008">
    <property type="protein sequence ID" value="PZQ54749.1"/>
    <property type="molecule type" value="Genomic_DNA"/>
</dbReference>
<sequence>MDISFDEAKRLLTLQHRGLDFAEAGKIFDGTEFTWQDDRQDYGETRFNTFGSLDGRLVAITWTIRDDTRRIISMRKANDREQARYRRELG</sequence>
<dbReference type="InterPro" id="IPR007460">
    <property type="entry name" value="BrnT_toxin"/>
</dbReference>
<proteinExistence type="predicted"/>
<name>A0A2W5NRR8_9SPHN</name>
<gene>
    <name evidence="1" type="ORF">DI555_12065</name>
</gene>
<protein>
    <submittedName>
        <fullName evidence="1">BrnT family toxin</fullName>
    </submittedName>
</protein>
<evidence type="ECO:0000313" key="1">
    <source>
        <dbReference type="EMBL" id="PZQ54749.1"/>
    </source>
</evidence>
<reference evidence="1 2" key="1">
    <citation type="submission" date="2017-08" db="EMBL/GenBank/DDBJ databases">
        <title>Infants hospitalized years apart are colonized by the same room-sourced microbial strains.</title>
        <authorList>
            <person name="Brooks B."/>
            <person name="Olm M.R."/>
            <person name="Firek B.A."/>
            <person name="Baker R."/>
            <person name="Thomas B.C."/>
            <person name="Morowitz M.J."/>
            <person name="Banfield J.F."/>
        </authorList>
    </citation>
    <scope>NUCLEOTIDE SEQUENCE [LARGE SCALE GENOMIC DNA]</scope>
    <source>
        <strain evidence="1">S2_005_002_R2_33</strain>
    </source>
</reference>
<dbReference type="Pfam" id="PF04365">
    <property type="entry name" value="BrnT_toxin"/>
    <property type="match status" value="1"/>
</dbReference>
<organism evidence="1 2">
    <name type="scientific">Novosphingobium pentaromativorans</name>
    <dbReference type="NCBI Taxonomy" id="205844"/>
    <lineage>
        <taxon>Bacteria</taxon>
        <taxon>Pseudomonadati</taxon>
        <taxon>Pseudomonadota</taxon>
        <taxon>Alphaproteobacteria</taxon>
        <taxon>Sphingomonadales</taxon>
        <taxon>Sphingomonadaceae</taxon>
        <taxon>Novosphingobium</taxon>
    </lineage>
</organism>
<accession>A0A2W5NRR8</accession>
<dbReference type="Proteomes" id="UP000249082">
    <property type="component" value="Unassembled WGS sequence"/>
</dbReference>
<dbReference type="InterPro" id="IPR038573">
    <property type="entry name" value="BrnT_sf"/>
</dbReference>
<evidence type="ECO:0000313" key="2">
    <source>
        <dbReference type="Proteomes" id="UP000249082"/>
    </source>
</evidence>
<dbReference type="Gene3D" id="3.10.450.530">
    <property type="entry name" value="Ribonuclease toxin, BrnT, of type II toxin-antitoxin system"/>
    <property type="match status" value="1"/>
</dbReference>